<reference evidence="1 2" key="1">
    <citation type="submission" date="2023-09" db="EMBL/GenBank/DDBJ databases">
        <authorList>
            <person name="Rey-Velasco X."/>
        </authorList>
    </citation>
    <scope>NUCLEOTIDE SEQUENCE [LARGE SCALE GENOMIC DNA]</scope>
    <source>
        <strain evidence="1 2">W335</strain>
    </source>
</reference>
<comment type="caution">
    <text evidence="1">The sequence shown here is derived from an EMBL/GenBank/DDBJ whole genome shotgun (WGS) entry which is preliminary data.</text>
</comment>
<organism evidence="1 2">
    <name type="scientific">Spectribacter hydrogenoxidans</name>
    <dbReference type="NCBI Taxonomy" id="3075608"/>
    <lineage>
        <taxon>Bacteria</taxon>
        <taxon>Pseudomonadati</taxon>
        <taxon>Pseudomonadota</taxon>
        <taxon>Gammaproteobacteria</taxon>
        <taxon>Salinisphaerales</taxon>
        <taxon>Salinisphaeraceae</taxon>
        <taxon>Spectribacter</taxon>
    </lineage>
</organism>
<protein>
    <submittedName>
        <fullName evidence="1">FAD/NAD(P)-binding protein</fullName>
    </submittedName>
</protein>
<evidence type="ECO:0000313" key="1">
    <source>
        <dbReference type="EMBL" id="MDT0636254.1"/>
    </source>
</evidence>
<dbReference type="SUPFAM" id="SSF51905">
    <property type="entry name" value="FAD/NAD(P)-binding domain"/>
    <property type="match status" value="1"/>
</dbReference>
<dbReference type="PANTHER" id="PTHR38663">
    <property type="match status" value="1"/>
</dbReference>
<dbReference type="Proteomes" id="UP001251857">
    <property type="component" value="Unassembled WGS sequence"/>
</dbReference>
<dbReference type="PANTHER" id="PTHR38663:SF1">
    <property type="entry name" value="L-ORNITHINE N(5)-MONOOXYGENASE"/>
    <property type="match status" value="1"/>
</dbReference>
<name>A0ABU3C3W2_9GAMM</name>
<sequence length="395" mass="43172">MLEWLIVGGGVHGTHVSRVLRHRLGVADDDLLIVDDAPAPLAAWQRRAEACGMDYLRSPQAHHLGLRSDALRRFADTVRLDGPAFIDPYQRPALALFDAHCRQLITDEPAHLRARERVTRIEPQAGGYRVWGRERSWWSRRVLLAPGPPAPDRPDWAAGVPHVFDHDFAMPDGDGEGNVAIIGGGITAGQLALCLIARGRSVNLVTRRRLRRSDFDANPCYAGPRCLVPFAAADWRQRRRRIQVARHPGTLPRDVATGLQRAIRRGALHLHVGSAMGLDDRGVVLADRRTVPADELVVATGFTDRLPGSQLISQLIRELAPPLTPCGFPAPQPDLQWRPGLYVTGRLAEMELGPMAGNIRGARLAGERLAAASAELTVSPPVPGRAMADSRLPVV</sequence>
<gene>
    <name evidence="1" type="ORF">RM532_14980</name>
</gene>
<dbReference type="RefSeq" id="WP_311654149.1">
    <property type="nucleotide sequence ID" value="NZ_JAVRIB010000023.1"/>
</dbReference>
<dbReference type="EMBL" id="JAVRIB010000023">
    <property type="protein sequence ID" value="MDT0636254.1"/>
    <property type="molecule type" value="Genomic_DNA"/>
</dbReference>
<dbReference type="Gene3D" id="3.50.50.60">
    <property type="entry name" value="FAD/NAD(P)-binding domain"/>
    <property type="match status" value="1"/>
</dbReference>
<proteinExistence type="predicted"/>
<evidence type="ECO:0000313" key="2">
    <source>
        <dbReference type="Proteomes" id="UP001251857"/>
    </source>
</evidence>
<dbReference type="InterPro" id="IPR036188">
    <property type="entry name" value="FAD/NAD-bd_sf"/>
</dbReference>
<keyword evidence="2" id="KW-1185">Reference proteome</keyword>
<accession>A0ABU3C3W2</accession>